<reference evidence="10 11" key="1">
    <citation type="journal article" date="2018" name="Sci. Rep.">
        <title>Raphidocelis subcapitata (=Pseudokirchneriella subcapitata) provides an insight into genome evolution and environmental adaptations in the Sphaeropleales.</title>
        <authorList>
            <person name="Suzuki S."/>
            <person name="Yamaguchi H."/>
            <person name="Nakajima N."/>
            <person name="Kawachi M."/>
        </authorList>
    </citation>
    <scope>NUCLEOTIDE SEQUENCE [LARGE SCALE GENOMIC DNA]</scope>
    <source>
        <strain evidence="10 11">NIES-35</strain>
    </source>
</reference>
<keyword evidence="2 8" id="KW-0479">Metal-binding</keyword>
<dbReference type="UniPathway" id="UPA00904">
    <property type="reaction ID" value="UER00875"/>
</dbReference>
<dbReference type="OrthoDB" id="191080at2759"/>
<dbReference type="GO" id="GO:0019509">
    <property type="term" value="P:L-methionine salvage from methylthioadenosine"/>
    <property type="evidence" value="ECO:0007669"/>
    <property type="project" value="UniProtKB-UniRule"/>
</dbReference>
<dbReference type="SUPFAM" id="SSF56784">
    <property type="entry name" value="HAD-like"/>
    <property type="match status" value="1"/>
</dbReference>
<protein>
    <recommendedName>
        <fullName evidence="8">Probable methylthioribulose-1-phosphate dehydratase</fullName>
        <shortName evidence="8">MTRu-1-P dehydratase</shortName>
        <ecNumber evidence="8">4.2.1.109</ecNumber>
    </recommendedName>
</protein>
<dbReference type="AlphaFoldDB" id="A0A2V0NMR3"/>
<dbReference type="GO" id="GO:0043874">
    <property type="term" value="F:acireductone synthase activity"/>
    <property type="evidence" value="ECO:0007669"/>
    <property type="project" value="InterPro"/>
</dbReference>
<evidence type="ECO:0000259" key="9">
    <source>
        <dbReference type="SMART" id="SM01007"/>
    </source>
</evidence>
<comment type="cofactor">
    <cofactor evidence="8">
        <name>Zn(2+)</name>
        <dbReference type="ChEBI" id="CHEBI:29105"/>
    </cofactor>
    <text evidence="8">Binds 1 zinc ion per subunit.</text>
</comment>
<keyword evidence="6 8" id="KW-0456">Lyase</keyword>
<dbReference type="HAMAP" id="MF_03116">
    <property type="entry name" value="Salvage_MtnB_euk"/>
    <property type="match status" value="1"/>
</dbReference>
<dbReference type="NCBIfam" id="TIGR01691">
    <property type="entry name" value="enolase-ppase"/>
    <property type="match status" value="1"/>
</dbReference>
<dbReference type="GO" id="GO:0046570">
    <property type="term" value="F:methylthioribulose 1-phosphate dehydratase activity"/>
    <property type="evidence" value="ECO:0007669"/>
    <property type="project" value="UniProtKB-UniRule"/>
</dbReference>
<keyword evidence="3" id="KW-0378">Hydrolase</keyword>
<evidence type="ECO:0000256" key="4">
    <source>
        <dbReference type="ARBA" id="ARBA00022833"/>
    </source>
</evidence>
<comment type="catalytic activity">
    <reaction evidence="8">
        <text>5-(methylsulfanyl)-D-ribulose 1-phosphate = 5-methylsulfanyl-2,3-dioxopentyl phosphate + H2O</text>
        <dbReference type="Rhea" id="RHEA:15549"/>
        <dbReference type="ChEBI" id="CHEBI:15377"/>
        <dbReference type="ChEBI" id="CHEBI:58548"/>
        <dbReference type="ChEBI" id="CHEBI:58828"/>
        <dbReference type="EC" id="4.2.1.109"/>
    </reaction>
</comment>
<accession>A0A2V0NMR3</accession>
<dbReference type="InterPro" id="IPR001303">
    <property type="entry name" value="Aldolase_II/adducin_N"/>
</dbReference>
<keyword evidence="4 8" id="KW-0862">Zinc</keyword>
<dbReference type="Proteomes" id="UP000247498">
    <property type="component" value="Unassembled WGS sequence"/>
</dbReference>
<keyword evidence="7" id="KW-0511">Multifunctional enzyme</keyword>
<dbReference type="InParanoid" id="A0A2V0NMR3"/>
<dbReference type="Gene3D" id="3.40.225.10">
    <property type="entry name" value="Class II aldolase/adducin N-terminal domain"/>
    <property type="match status" value="1"/>
</dbReference>
<comment type="similarity">
    <text evidence="8">Belongs to the aldolase class II family. MtnB subfamily.</text>
</comment>
<dbReference type="EMBL" id="BDRX01000006">
    <property type="protein sequence ID" value="GBF88806.1"/>
    <property type="molecule type" value="Genomic_DNA"/>
</dbReference>
<name>A0A2V0NMR3_9CHLO</name>
<sequence length="521" mass="55090">MSGVTVEEAKSLIAELCSLFYSQGWVSGTGGGISVRAGEDRIVMAPSGVQKERMQPSDMYVLDGAGEVVEAPTARPPPYPAPKLSECSPLFMAAYELRGAGAVMHSHSLNAVMATMLDPEATEFSCTHLEMIKAGAGMGWGGRCGPSLPGRGSGRGIEGHGFYGNCVVPIIENTARECELTDRLRQAIADYPKANAVLVRRHGVYVWGKTWIQAKTQAECYDYLFESAIKMRHLGLDASQPPAPLPLANGAAAKRAAAAAPDAAPANGAAAAKRARLRRRPAAVVLDIEGTVAPISFVADTMFSYARQHVRPHLEAGYESEEVQADVEAIRQQAAADGGAGVPAASAGKAAVVDAVVAWVEAAIAADRKIGALKQLQGHIWRGGFRSGALVAQLFRDVPDALAEWRNAGIKAYIYSSGSREAQRQFFGHTQAGDLRPYLCGYFDTTSGPKQEAGSYREIAAALGVDPAEEEVVFATDLIGEAQAAAAAGWRPVLVVRDGNKPLPEGHGFPVVDSVQRLLDA</sequence>
<evidence type="ECO:0000256" key="1">
    <source>
        <dbReference type="ARBA" id="ARBA00022605"/>
    </source>
</evidence>
<dbReference type="InterPro" id="IPR017714">
    <property type="entry name" value="MethylthioRu-1-P_deHdtase_MtnB"/>
</dbReference>
<evidence type="ECO:0000313" key="11">
    <source>
        <dbReference type="Proteomes" id="UP000247498"/>
    </source>
</evidence>
<dbReference type="STRING" id="307507.A0A2V0NMR3"/>
<dbReference type="GO" id="GO:0005737">
    <property type="term" value="C:cytoplasm"/>
    <property type="evidence" value="ECO:0007669"/>
    <property type="project" value="UniProtKB-SubCell"/>
</dbReference>
<keyword evidence="1 8" id="KW-0028">Amino-acid biosynthesis</keyword>
<dbReference type="SFLD" id="SFLDS00003">
    <property type="entry name" value="Haloacid_Dehalogenase"/>
    <property type="match status" value="1"/>
</dbReference>
<dbReference type="Pfam" id="PF00702">
    <property type="entry name" value="Hydrolase"/>
    <property type="match status" value="1"/>
</dbReference>
<dbReference type="Pfam" id="PF00596">
    <property type="entry name" value="Aldolase_II"/>
    <property type="match status" value="1"/>
</dbReference>
<evidence type="ECO:0000256" key="6">
    <source>
        <dbReference type="ARBA" id="ARBA00023239"/>
    </source>
</evidence>
<dbReference type="PANTHER" id="PTHR20371:SF1">
    <property type="entry name" value="ENOLASE-PHOSPHATASE E1"/>
    <property type="match status" value="1"/>
</dbReference>
<dbReference type="InterPro" id="IPR023214">
    <property type="entry name" value="HAD_sf"/>
</dbReference>
<dbReference type="InterPro" id="IPR036409">
    <property type="entry name" value="Aldolase_II/adducin_N_sf"/>
</dbReference>
<dbReference type="GO" id="GO:0008270">
    <property type="term" value="F:zinc ion binding"/>
    <property type="evidence" value="ECO:0007669"/>
    <property type="project" value="UniProtKB-UniRule"/>
</dbReference>
<keyword evidence="5 8" id="KW-0486">Methionine biosynthesis</keyword>
<comment type="subcellular location">
    <subcellularLocation>
        <location evidence="8">Cytoplasm</location>
    </subcellularLocation>
</comment>
<proteinExistence type="inferred from homology"/>
<dbReference type="EC" id="4.2.1.109" evidence="8"/>
<dbReference type="FunCoup" id="A0A2V0NMR3">
    <property type="interactions" value="628"/>
</dbReference>
<feature type="binding site" evidence="8">
    <location>
        <position position="107"/>
    </location>
    <ligand>
        <name>Zn(2+)</name>
        <dbReference type="ChEBI" id="CHEBI:29105"/>
    </ligand>
</feature>
<dbReference type="PANTHER" id="PTHR20371">
    <property type="entry name" value="ENOLASE-PHOSPHATASE E1"/>
    <property type="match status" value="1"/>
</dbReference>
<dbReference type="SFLD" id="SFLDG01133">
    <property type="entry name" value="C1.5.4:_Enolase-phosphatase_Li"/>
    <property type="match status" value="1"/>
</dbReference>
<feature type="active site" description="Proton donor/acceptor" evidence="8">
    <location>
        <position position="130"/>
    </location>
</feature>
<feature type="binding site" evidence="8">
    <location>
        <position position="87"/>
    </location>
    <ligand>
        <name>substrate</name>
    </ligand>
</feature>
<evidence type="ECO:0000256" key="7">
    <source>
        <dbReference type="ARBA" id="ARBA00023268"/>
    </source>
</evidence>
<feature type="binding site" evidence="8">
    <location>
        <position position="105"/>
    </location>
    <ligand>
        <name>Zn(2+)</name>
        <dbReference type="ChEBI" id="CHEBI:29105"/>
    </ligand>
</feature>
<evidence type="ECO:0000313" key="10">
    <source>
        <dbReference type="EMBL" id="GBF88806.1"/>
    </source>
</evidence>
<evidence type="ECO:0000256" key="8">
    <source>
        <dbReference type="HAMAP-Rule" id="MF_03116"/>
    </source>
</evidence>
<dbReference type="SFLD" id="SFLDG01129">
    <property type="entry name" value="C1.5:_HAD__Beta-PGM__Phosphata"/>
    <property type="match status" value="1"/>
</dbReference>
<dbReference type="SUPFAM" id="SSF53639">
    <property type="entry name" value="AraD/HMP-PK domain-like"/>
    <property type="match status" value="1"/>
</dbReference>
<evidence type="ECO:0000256" key="2">
    <source>
        <dbReference type="ARBA" id="ARBA00022723"/>
    </source>
</evidence>
<keyword evidence="11" id="KW-1185">Reference proteome</keyword>
<dbReference type="Gene3D" id="1.10.720.60">
    <property type="match status" value="1"/>
</dbReference>
<gene>
    <name evidence="10" type="ORF">Rsub_01707</name>
</gene>
<feature type="domain" description="Class II aldolase/adducin N-terminal" evidence="9">
    <location>
        <begin position="11"/>
        <end position="229"/>
    </location>
</feature>
<dbReference type="FunFam" id="3.40.225.10:FF:000003">
    <property type="entry name" value="Methylthioribulose-1-phosphate dehydratase"/>
    <property type="match status" value="1"/>
</dbReference>
<feature type="binding site" evidence="8">
    <location>
        <position position="202"/>
    </location>
    <ligand>
        <name>Zn(2+)</name>
        <dbReference type="ChEBI" id="CHEBI:29105"/>
    </ligand>
</feature>
<comment type="function">
    <text evidence="8">Catalyzes the dehydration of methylthioribulose-1-phosphate (MTRu-1-P) into 2,3-diketo-5-methylthiopentyl-1-phosphate (DK-MTP-1-P).</text>
</comment>
<dbReference type="InterPro" id="IPR023943">
    <property type="entry name" value="Enolase-ppase_E1"/>
</dbReference>
<comment type="caution">
    <text evidence="10">The sequence shown here is derived from an EMBL/GenBank/DDBJ whole genome shotgun (WGS) entry which is preliminary data.</text>
</comment>
<dbReference type="Gene3D" id="3.40.50.1000">
    <property type="entry name" value="HAD superfamily/HAD-like"/>
    <property type="match status" value="1"/>
</dbReference>
<dbReference type="GO" id="GO:0000287">
    <property type="term" value="F:magnesium ion binding"/>
    <property type="evidence" value="ECO:0007669"/>
    <property type="project" value="InterPro"/>
</dbReference>
<evidence type="ECO:0000256" key="3">
    <source>
        <dbReference type="ARBA" id="ARBA00022801"/>
    </source>
</evidence>
<evidence type="ECO:0000256" key="5">
    <source>
        <dbReference type="ARBA" id="ARBA00023167"/>
    </source>
</evidence>
<organism evidence="10 11">
    <name type="scientific">Raphidocelis subcapitata</name>
    <dbReference type="NCBI Taxonomy" id="307507"/>
    <lineage>
        <taxon>Eukaryota</taxon>
        <taxon>Viridiplantae</taxon>
        <taxon>Chlorophyta</taxon>
        <taxon>core chlorophytes</taxon>
        <taxon>Chlorophyceae</taxon>
        <taxon>CS clade</taxon>
        <taxon>Sphaeropleales</taxon>
        <taxon>Selenastraceae</taxon>
        <taxon>Raphidocelis</taxon>
    </lineage>
</organism>
<dbReference type="InterPro" id="IPR036412">
    <property type="entry name" value="HAD-like_sf"/>
</dbReference>
<dbReference type="NCBIfam" id="TIGR03328">
    <property type="entry name" value="salvage_mtnB"/>
    <property type="match status" value="1"/>
</dbReference>
<keyword evidence="8" id="KW-0963">Cytoplasm</keyword>
<dbReference type="SMART" id="SM01007">
    <property type="entry name" value="Aldolase_II"/>
    <property type="match status" value="1"/>
</dbReference>
<dbReference type="CDD" id="cd01629">
    <property type="entry name" value="HAD_EP"/>
    <property type="match status" value="1"/>
</dbReference>
<comment type="pathway">
    <text evidence="8">Amino-acid biosynthesis; L-methionine biosynthesis via salvage pathway; L-methionine from S-methyl-5-thio-alpha-D-ribose 1-phosphate: step 2/6.</text>
</comment>
<dbReference type="InterPro" id="IPR027514">
    <property type="entry name" value="Salvage_MtnB_euk"/>
</dbReference>